<evidence type="ECO:0000259" key="7">
    <source>
        <dbReference type="PROSITE" id="PS51379"/>
    </source>
</evidence>
<dbReference type="InterPro" id="IPR017896">
    <property type="entry name" value="4Fe4S_Fe-S-bd"/>
</dbReference>
<evidence type="ECO:0000256" key="4">
    <source>
        <dbReference type="ARBA" id="ARBA00022982"/>
    </source>
</evidence>
<organism evidence="8">
    <name type="scientific">bioreactor metagenome</name>
    <dbReference type="NCBI Taxonomy" id="1076179"/>
    <lineage>
        <taxon>unclassified sequences</taxon>
        <taxon>metagenomes</taxon>
        <taxon>ecological metagenomes</taxon>
    </lineage>
</organism>
<keyword evidence="5" id="KW-0408">Iron</keyword>
<feature type="domain" description="4Fe-4S ferredoxin-type" evidence="7">
    <location>
        <begin position="12"/>
        <end position="42"/>
    </location>
</feature>
<dbReference type="InterPro" id="IPR009051">
    <property type="entry name" value="Helical_ferredxn"/>
</dbReference>
<evidence type="ECO:0000256" key="1">
    <source>
        <dbReference type="ARBA" id="ARBA00022448"/>
    </source>
</evidence>
<dbReference type="GO" id="GO:0046872">
    <property type="term" value="F:metal ion binding"/>
    <property type="evidence" value="ECO:0007669"/>
    <property type="project" value="UniProtKB-KW"/>
</dbReference>
<dbReference type="InterPro" id="IPR004017">
    <property type="entry name" value="Cys_rich_dom"/>
</dbReference>
<dbReference type="GO" id="GO:0016491">
    <property type="term" value="F:oxidoreductase activity"/>
    <property type="evidence" value="ECO:0007669"/>
    <property type="project" value="UniProtKB-ARBA"/>
</dbReference>
<dbReference type="SUPFAM" id="SSF46548">
    <property type="entry name" value="alpha-helical ferredoxin"/>
    <property type="match status" value="1"/>
</dbReference>
<protein>
    <recommendedName>
        <fullName evidence="7">4Fe-4S ferredoxin-type domain-containing protein</fullName>
    </recommendedName>
</protein>
<dbReference type="GO" id="GO:0051539">
    <property type="term" value="F:4 iron, 4 sulfur cluster binding"/>
    <property type="evidence" value="ECO:0007669"/>
    <property type="project" value="UniProtKB-KW"/>
</dbReference>
<dbReference type="EMBL" id="VSSQ01000529">
    <property type="protein sequence ID" value="MPL96861.1"/>
    <property type="molecule type" value="Genomic_DNA"/>
</dbReference>
<dbReference type="Pfam" id="PF13183">
    <property type="entry name" value="Fer4_8"/>
    <property type="match status" value="1"/>
</dbReference>
<evidence type="ECO:0000256" key="3">
    <source>
        <dbReference type="ARBA" id="ARBA00022723"/>
    </source>
</evidence>
<comment type="caution">
    <text evidence="8">The sequence shown here is derived from an EMBL/GenBank/DDBJ whole genome shotgun (WGS) entry which is preliminary data.</text>
</comment>
<dbReference type="Gene3D" id="1.10.1060.10">
    <property type="entry name" value="Alpha-helical ferredoxin"/>
    <property type="match status" value="1"/>
</dbReference>
<keyword evidence="1" id="KW-0813">Transport</keyword>
<keyword evidence="6" id="KW-0411">Iron-sulfur</keyword>
<evidence type="ECO:0000256" key="2">
    <source>
        <dbReference type="ARBA" id="ARBA00022485"/>
    </source>
</evidence>
<evidence type="ECO:0000256" key="6">
    <source>
        <dbReference type="ARBA" id="ARBA00023014"/>
    </source>
</evidence>
<dbReference type="PANTHER" id="PTHR43551">
    <property type="entry name" value="FUMARATE REDUCTASE IRON-SULFUR SUBUNIT"/>
    <property type="match status" value="1"/>
</dbReference>
<dbReference type="PANTHER" id="PTHR43551:SF1">
    <property type="entry name" value="HETERODISULFIDE REDUCTASE"/>
    <property type="match status" value="1"/>
</dbReference>
<sequence length="425" mass="47225">MNKKPEFKQVDNKLLTHLNACVKCGLCAESCMFYKTFKEPEYIPASKVALVSSVYRRYNTLSGRLIPGLVGAEEMTDKMAERMVDLLFGACTMCGRCVKHCSVGVDIAYVVRKGREMLAEMGLVPETLQSTVDAAVQTGNNMGIPEDEFIGTIEWMEDELKDELNDQSASIPLNQLNKRVFYTLNPREPKFFPLSISAMAKIFYAAGESWTLSSRYYDVTNYGFFSGNRKEAKTIAVNLHDEVIKLDSSLLVLGECGHGSRANRWEAPNYIGKEYEFDMTTAVELIGNYIRDGRIKLDPSFNSEVVTIHDPCNLVRNGGLLNEIRFVVNSSATNVIEMTPGGNDNFCCGGGGGLLAMSEYNERRIKAGEIKAEQIRKTGAKVVVTPCHNCVDQLTQINHTYKLGVKIKTIAELVADALLLENNLK</sequence>
<accession>A0A644VZK5</accession>
<reference evidence="8" key="1">
    <citation type="submission" date="2019-08" db="EMBL/GenBank/DDBJ databases">
        <authorList>
            <person name="Kucharzyk K."/>
            <person name="Murdoch R.W."/>
            <person name="Higgins S."/>
            <person name="Loffler F."/>
        </authorList>
    </citation>
    <scope>NUCLEOTIDE SEQUENCE</scope>
</reference>
<keyword evidence="2" id="KW-0004">4Fe-4S</keyword>
<keyword evidence="3" id="KW-0479">Metal-binding</keyword>
<gene>
    <name evidence="8" type="ORF">SDC9_43045</name>
</gene>
<evidence type="ECO:0000313" key="8">
    <source>
        <dbReference type="EMBL" id="MPL96861.1"/>
    </source>
</evidence>
<dbReference type="AlphaFoldDB" id="A0A644VZK5"/>
<name>A0A644VZK5_9ZZZZ</name>
<evidence type="ECO:0000256" key="5">
    <source>
        <dbReference type="ARBA" id="ARBA00023004"/>
    </source>
</evidence>
<keyword evidence="4" id="KW-0249">Electron transport</keyword>
<dbReference type="Pfam" id="PF02754">
    <property type="entry name" value="CCG"/>
    <property type="match status" value="1"/>
</dbReference>
<dbReference type="PROSITE" id="PS51379">
    <property type="entry name" value="4FE4S_FER_2"/>
    <property type="match status" value="1"/>
</dbReference>
<proteinExistence type="predicted"/>